<evidence type="ECO:0000256" key="13">
    <source>
        <dbReference type="ARBA" id="ARBA00023204"/>
    </source>
</evidence>
<evidence type="ECO:0000256" key="10">
    <source>
        <dbReference type="ARBA" id="ARBA00022786"/>
    </source>
</evidence>
<feature type="domain" description="Non-structural maintenance of chromosomes element 1 RING C4HC3-type" evidence="16">
    <location>
        <begin position="199"/>
        <end position="240"/>
    </location>
</feature>
<keyword evidence="10 15" id="KW-0833">Ubl conjugation pathway</keyword>
<evidence type="ECO:0000256" key="6">
    <source>
        <dbReference type="ARBA" id="ARBA00022679"/>
    </source>
</evidence>
<evidence type="ECO:0000256" key="12">
    <source>
        <dbReference type="ARBA" id="ARBA00023172"/>
    </source>
</evidence>
<dbReference type="Pfam" id="PF07574">
    <property type="entry name" value="SMC_Nse1"/>
    <property type="match status" value="1"/>
</dbReference>
<dbReference type="InterPro" id="IPR013083">
    <property type="entry name" value="Znf_RING/FYVE/PHD"/>
</dbReference>
<comment type="subunit">
    <text evidence="15">Component of the Smc5-Smc6 complex.</text>
</comment>
<evidence type="ECO:0000256" key="3">
    <source>
        <dbReference type="ARBA" id="ARBA00010258"/>
    </source>
</evidence>
<dbReference type="Gene3D" id="3.90.1150.220">
    <property type="match status" value="1"/>
</dbReference>
<evidence type="ECO:0000256" key="9">
    <source>
        <dbReference type="ARBA" id="ARBA00022771"/>
    </source>
</evidence>
<keyword evidence="18" id="KW-1185">Reference proteome</keyword>
<dbReference type="AlphaFoldDB" id="W6MLA8"/>
<gene>
    <name evidence="17" type="ORF">KUCA_T00003257001</name>
</gene>
<dbReference type="InterPro" id="IPR036388">
    <property type="entry name" value="WH-like_DNA-bd_sf"/>
</dbReference>
<evidence type="ECO:0000256" key="7">
    <source>
        <dbReference type="ARBA" id="ARBA00022723"/>
    </source>
</evidence>
<dbReference type="EMBL" id="HG793128">
    <property type="protein sequence ID" value="CDK27279.1"/>
    <property type="molecule type" value="Genomic_DNA"/>
</dbReference>
<comment type="subcellular location">
    <subcellularLocation>
        <location evidence="2 15">Nucleus</location>
    </subcellularLocation>
</comment>
<proteinExistence type="inferred from homology"/>
<dbReference type="GO" id="GO:0008270">
    <property type="term" value="F:zinc ion binding"/>
    <property type="evidence" value="ECO:0007669"/>
    <property type="project" value="UniProtKB-KW"/>
</dbReference>
<reference evidence="17" key="1">
    <citation type="submission" date="2013-12" db="EMBL/GenBank/DDBJ databases">
        <authorList>
            <person name="Genoscope - CEA"/>
        </authorList>
    </citation>
    <scope>NUCLEOTIDE SEQUENCE</scope>
    <source>
        <strain evidence="17">CBS 1993</strain>
    </source>
</reference>
<evidence type="ECO:0000313" key="18">
    <source>
        <dbReference type="Proteomes" id="UP000019384"/>
    </source>
</evidence>
<dbReference type="PANTHER" id="PTHR20973:SF0">
    <property type="entry name" value="NON-STRUCTURAL MAINTENANCE OF CHROMOSOMES ELEMENT 1 HOMOLOG"/>
    <property type="match status" value="1"/>
</dbReference>
<dbReference type="STRING" id="1382522.W6MLA8"/>
<evidence type="ECO:0000256" key="5">
    <source>
        <dbReference type="ARBA" id="ARBA00019422"/>
    </source>
</evidence>
<organism evidence="17 18">
    <name type="scientific">Kuraishia capsulata CBS 1993</name>
    <dbReference type="NCBI Taxonomy" id="1382522"/>
    <lineage>
        <taxon>Eukaryota</taxon>
        <taxon>Fungi</taxon>
        <taxon>Dikarya</taxon>
        <taxon>Ascomycota</taxon>
        <taxon>Saccharomycotina</taxon>
        <taxon>Pichiomycetes</taxon>
        <taxon>Pichiales</taxon>
        <taxon>Pichiaceae</taxon>
        <taxon>Kuraishia</taxon>
    </lineage>
</organism>
<dbReference type="EC" id="2.3.2.27" evidence="4 15"/>
<dbReference type="RefSeq" id="XP_022459275.1">
    <property type="nucleotide sequence ID" value="XM_022601654.1"/>
</dbReference>
<accession>W6MLA8</accession>
<evidence type="ECO:0000256" key="2">
    <source>
        <dbReference type="ARBA" id="ARBA00004123"/>
    </source>
</evidence>
<evidence type="ECO:0000259" key="16">
    <source>
        <dbReference type="Pfam" id="PF08746"/>
    </source>
</evidence>
<reference evidence="17" key="2">
    <citation type="submission" date="2014-02" db="EMBL/GenBank/DDBJ databases">
        <title>Complete DNA sequence of /Kuraishia capsulata/ illustrates novel genomic features among budding yeasts (/Saccharomycotina/).</title>
        <authorList>
            <person name="Morales L."/>
            <person name="Noel B."/>
            <person name="Porcel B."/>
            <person name="Marcet-Houben M."/>
            <person name="Hullo M-F."/>
            <person name="Sacerdot C."/>
            <person name="Tekaia F."/>
            <person name="Leh-Louis V."/>
            <person name="Despons L."/>
            <person name="Khanna V."/>
            <person name="Aury J-M."/>
            <person name="Barbe V."/>
            <person name="Couloux A."/>
            <person name="Labadie K."/>
            <person name="Pelletier E."/>
            <person name="Souciet J-L."/>
            <person name="Boekhout T."/>
            <person name="Gabaldon T."/>
            <person name="Wincker P."/>
            <person name="Dujon B."/>
        </authorList>
    </citation>
    <scope>NUCLEOTIDE SEQUENCE</scope>
    <source>
        <strain evidence="17">CBS 1993</strain>
    </source>
</reference>
<dbReference type="InterPro" id="IPR011513">
    <property type="entry name" value="Nse1"/>
</dbReference>
<keyword evidence="12 15" id="KW-0233">DNA recombination</keyword>
<dbReference type="GO" id="GO:0005634">
    <property type="term" value="C:nucleus"/>
    <property type="evidence" value="ECO:0007669"/>
    <property type="project" value="UniProtKB-SubCell"/>
</dbReference>
<evidence type="ECO:0000256" key="15">
    <source>
        <dbReference type="RuleBase" id="RU368018"/>
    </source>
</evidence>
<dbReference type="GO" id="GO:0061630">
    <property type="term" value="F:ubiquitin protein ligase activity"/>
    <property type="evidence" value="ECO:0007669"/>
    <property type="project" value="UniProtKB-EC"/>
</dbReference>
<dbReference type="OrthoDB" id="185455at2759"/>
<dbReference type="GO" id="GO:0030915">
    <property type="term" value="C:Smc5-Smc6 complex"/>
    <property type="evidence" value="ECO:0007669"/>
    <property type="project" value="UniProtKB-UniRule"/>
</dbReference>
<sequence>MSYSQVHSALLQVLMQAGSIPVETLGNLAVELMASGLPEDEQVSETPAMVLEQCVVAINMRLHYMDLSIRQKRDQLTGEKQLTLVNQTADESIKLATQFTPNEVKAINEIVDYIFDEGNSSEERYSITSSKAIALIRKNTTKSTDQADSFLKGLYYQGWLDHQKEYIPATRMLAELGPMLIQRFGVRSPENTEGLISTCAGCEEILTLGPKCFNNDCHVRFHPQCLKHFFAVRSDGKCPNRNCDEVWDVTPENLTHLATIGPPGIVIPWERVT</sequence>
<dbReference type="PANTHER" id="PTHR20973">
    <property type="entry name" value="NON-SMC ELEMENT 1-RELATED"/>
    <property type="match status" value="1"/>
</dbReference>
<keyword evidence="7 15" id="KW-0479">Metal-binding</keyword>
<evidence type="ECO:0000256" key="1">
    <source>
        <dbReference type="ARBA" id="ARBA00000900"/>
    </source>
</evidence>
<keyword evidence="13 15" id="KW-0234">DNA repair</keyword>
<dbReference type="Gene3D" id="1.10.10.10">
    <property type="entry name" value="Winged helix-like DNA-binding domain superfamily/Winged helix DNA-binding domain"/>
    <property type="match status" value="1"/>
</dbReference>
<keyword evidence="9 15" id="KW-0863">Zinc-finger</keyword>
<evidence type="ECO:0000256" key="14">
    <source>
        <dbReference type="ARBA" id="ARBA00023242"/>
    </source>
</evidence>
<name>W6MLA8_9ASCO</name>
<evidence type="ECO:0000256" key="11">
    <source>
        <dbReference type="ARBA" id="ARBA00022833"/>
    </source>
</evidence>
<keyword evidence="6 15" id="KW-0808">Transferase</keyword>
<dbReference type="Pfam" id="PF08746">
    <property type="entry name" value="zf-RING-like"/>
    <property type="match status" value="1"/>
</dbReference>
<evidence type="ECO:0000313" key="17">
    <source>
        <dbReference type="EMBL" id="CDK27279.1"/>
    </source>
</evidence>
<keyword evidence="14 15" id="KW-0539">Nucleus</keyword>
<dbReference type="GeneID" id="34520663"/>
<comment type="function">
    <text evidence="15">Acts in a DNA repair pathway for removal of UV-induced DNA damage that is distinct from classical nucleotide excision repair and in repair of ionizing radiation damage. Functions in homologous recombination repair of DNA double strand breaks and in recovery of stalled replication forks.</text>
</comment>
<dbReference type="InterPro" id="IPR014857">
    <property type="entry name" value="Nse1_RING_C4HC3-type"/>
</dbReference>
<comment type="similarity">
    <text evidence="3 15">Belongs to the NSE1 family.</text>
</comment>
<dbReference type="GO" id="GO:0000724">
    <property type="term" value="P:double-strand break repair via homologous recombination"/>
    <property type="evidence" value="ECO:0007669"/>
    <property type="project" value="TreeGrafter"/>
</dbReference>
<comment type="catalytic activity">
    <reaction evidence="1 15">
        <text>S-ubiquitinyl-[E2 ubiquitin-conjugating enzyme]-L-cysteine + [acceptor protein]-L-lysine = [E2 ubiquitin-conjugating enzyme]-L-cysteine + N(6)-ubiquitinyl-[acceptor protein]-L-lysine.</text>
        <dbReference type="EC" id="2.3.2.27"/>
    </reaction>
</comment>
<dbReference type="HOGENOM" id="CLU_045153_0_0_1"/>
<dbReference type="Proteomes" id="UP000019384">
    <property type="component" value="Unassembled WGS sequence"/>
</dbReference>
<evidence type="ECO:0000256" key="8">
    <source>
        <dbReference type="ARBA" id="ARBA00022763"/>
    </source>
</evidence>
<protein>
    <recommendedName>
        <fullName evidence="5 15">Non-structural maintenance of chromosomes element 1 homolog</fullName>
        <ecNumber evidence="4 15">2.3.2.27</ecNumber>
    </recommendedName>
</protein>
<keyword evidence="8 15" id="KW-0227">DNA damage</keyword>
<evidence type="ECO:0000256" key="4">
    <source>
        <dbReference type="ARBA" id="ARBA00012483"/>
    </source>
</evidence>
<dbReference type="Gene3D" id="3.30.40.10">
    <property type="entry name" value="Zinc/RING finger domain, C3HC4 (zinc finger)"/>
    <property type="match status" value="1"/>
</dbReference>
<keyword evidence="11 15" id="KW-0862">Zinc</keyword>